<accession>A0A2S7VIZ3</accession>
<protein>
    <submittedName>
        <fullName evidence="1">Uncharacterized protein</fullName>
    </submittedName>
</protein>
<gene>
    <name evidence="1" type="ORF">BTO08_17885</name>
</gene>
<dbReference type="EMBL" id="MSCJ01000003">
    <property type="protein sequence ID" value="PQJ62117.1"/>
    <property type="molecule type" value="Genomic_DNA"/>
</dbReference>
<organism evidence="1 2">
    <name type="scientific">Photobacterium angustum</name>
    <dbReference type="NCBI Taxonomy" id="661"/>
    <lineage>
        <taxon>Bacteria</taxon>
        <taxon>Pseudomonadati</taxon>
        <taxon>Pseudomonadota</taxon>
        <taxon>Gammaproteobacteria</taxon>
        <taxon>Vibrionales</taxon>
        <taxon>Vibrionaceae</taxon>
        <taxon>Photobacterium</taxon>
    </lineage>
</organism>
<dbReference type="Proteomes" id="UP000238730">
    <property type="component" value="Unassembled WGS sequence"/>
</dbReference>
<dbReference type="RefSeq" id="WP_105061947.1">
    <property type="nucleotide sequence ID" value="NZ_MSCJ01000003.1"/>
</dbReference>
<sequence length="129" mass="14877">MPLISIKALPFDPQIEIDSALKSLSEIIALQCQIDREHIMITWEWLSYEHYVHHGAVVDKQQQGSHPVLIELIAPNYYSHDNIKFLMELIATNISSNLPINRNNIFISYTPAYSEGIYDQGHVVNWEDN</sequence>
<evidence type="ECO:0000313" key="2">
    <source>
        <dbReference type="Proteomes" id="UP000238730"/>
    </source>
</evidence>
<reference evidence="1 2" key="1">
    <citation type="submission" date="2016-12" db="EMBL/GenBank/DDBJ databases">
        <title>Diversity of luminous bacteria.</title>
        <authorList>
            <person name="Yoshizawa S."/>
            <person name="Kogure K."/>
        </authorList>
    </citation>
    <scope>NUCLEOTIDE SEQUENCE [LARGE SCALE GENOMIC DNA]</scope>
    <source>
        <strain evidence="1 2">LC1-200</strain>
    </source>
</reference>
<evidence type="ECO:0000313" key="1">
    <source>
        <dbReference type="EMBL" id="PQJ62117.1"/>
    </source>
</evidence>
<dbReference type="OrthoDB" id="5815263at2"/>
<dbReference type="AlphaFoldDB" id="A0A2S7VIZ3"/>
<name>A0A2S7VIZ3_PHOAN</name>
<comment type="caution">
    <text evidence="1">The sequence shown here is derived from an EMBL/GenBank/DDBJ whole genome shotgun (WGS) entry which is preliminary data.</text>
</comment>
<proteinExistence type="predicted"/>